<protein>
    <submittedName>
        <fullName evidence="1">Cobalamin-dependent protein</fullName>
    </submittedName>
</protein>
<evidence type="ECO:0000313" key="2">
    <source>
        <dbReference type="Proteomes" id="UP001380953"/>
    </source>
</evidence>
<name>A0ACC6P6D1_9BACL</name>
<keyword evidence="2" id="KW-1185">Reference proteome</keyword>
<comment type="caution">
    <text evidence="1">The sequence shown here is derived from an EMBL/GenBank/DDBJ whole genome shotgun (WGS) entry which is preliminary data.</text>
</comment>
<organism evidence="1 2">
    <name type="scientific">Saccharibacillus sacchari</name>
    <dbReference type="NCBI Taxonomy" id="456493"/>
    <lineage>
        <taxon>Bacteria</taxon>
        <taxon>Bacillati</taxon>
        <taxon>Bacillota</taxon>
        <taxon>Bacilli</taxon>
        <taxon>Bacillales</taxon>
        <taxon>Paenibacillaceae</taxon>
        <taxon>Saccharibacillus</taxon>
    </lineage>
</organism>
<dbReference type="EMBL" id="JBBKAR010000001">
    <property type="protein sequence ID" value="MEJ8302479.1"/>
    <property type="molecule type" value="Genomic_DNA"/>
</dbReference>
<dbReference type="Proteomes" id="UP001380953">
    <property type="component" value="Unassembled WGS sequence"/>
</dbReference>
<reference evidence="1" key="1">
    <citation type="submission" date="2024-03" db="EMBL/GenBank/DDBJ databases">
        <title>Whole genome sequecning of epiphytes from Marcgravia umbellata leaves.</title>
        <authorList>
            <person name="Kumar G."/>
            <person name="Savka M.A."/>
        </authorList>
    </citation>
    <scope>NUCLEOTIDE SEQUENCE</scope>
    <source>
        <strain evidence="1">RIT_BL5</strain>
    </source>
</reference>
<gene>
    <name evidence="1" type="ORF">WKI47_00970</name>
</gene>
<proteinExistence type="predicted"/>
<evidence type="ECO:0000313" key="1">
    <source>
        <dbReference type="EMBL" id="MEJ8302479.1"/>
    </source>
</evidence>
<accession>A0ACC6P6D1</accession>
<sequence>MDQERTTAIFAFSKRVVGVTVRNEQTLLGDIDRLAAQVTEEHYRIQPDLFERYGKPGFEKSRRDTVYTLQYLAESVQMDSPSLFVHYIGWLKQLLSGYGLTDADIRLKLELVLRCVRAERRDEWTDRMVRILEMGILRTSEPAETPSFIAREHRLGPDARLYLDALLRSDRMEAYALIDGLIERGESIRDIYQYVFQASQYEVGLLWQTQRISVADEHYCTAITQSAMSRLYQHWIGDERPSRGGVLLSACVGGELHEIGLRMLTDVFEMEGWDTHYLGANTDEEQLLEEVLRRGADIVALSATMTFHVHIMKKLISVLRTDERAAKAIILVGGLPFNVDPSLWRKIGADGYAPDAAKALQEADRLMAARVQGAERKAREREEAAAEGGHELGS</sequence>